<dbReference type="PANTHER" id="PTHR23088">
    <property type="entry name" value="NITRILASE-RELATED"/>
    <property type="match status" value="1"/>
</dbReference>
<evidence type="ECO:0000256" key="2">
    <source>
        <dbReference type="ARBA" id="ARBA00022801"/>
    </source>
</evidence>
<dbReference type="PROSITE" id="PS01227">
    <property type="entry name" value="UPF0012"/>
    <property type="match status" value="1"/>
</dbReference>
<dbReference type="CDD" id="cd07572">
    <property type="entry name" value="nit"/>
    <property type="match status" value="1"/>
</dbReference>
<sequence length="281" mass="29404">MSAFAVACLQVNSGEEMSVNVDAALRLAADAADAGADLILMPENVAMMTWGTAAITAAARPPEVHPALAAFRAFAKARQVWLHCGTLAVPSARGKVYNRTYVVDPEGGVAAVYDKLHMFDVDLGGGERYAESATFEAGDRAVAVDLPWGRLGLSVCYDLRFPYLYRALAGAGADFLAVPAAFTQVTGAAHWHVLLRARAIETGCFVFAPAQTGTHVRGRRTYGHSLIVSPWGEVLADGGEGPGFVIADIDPSEVDAARGKVPSLAHGRTLGAVEVGGGVRA</sequence>
<dbReference type="GO" id="GO:0016811">
    <property type="term" value="F:hydrolase activity, acting on carbon-nitrogen (but not peptide) bonds, in linear amides"/>
    <property type="evidence" value="ECO:0007669"/>
    <property type="project" value="InterPro"/>
</dbReference>
<protein>
    <submittedName>
        <fullName evidence="4">Putative enzyme</fullName>
        <ecNumber evidence="4">3.5.-.-</ecNumber>
    </submittedName>
</protein>
<dbReference type="InterPro" id="IPR045254">
    <property type="entry name" value="Nit1/2_C-N_Hydrolase"/>
</dbReference>
<evidence type="ECO:0000259" key="3">
    <source>
        <dbReference type="PROSITE" id="PS50263"/>
    </source>
</evidence>
<dbReference type="EC" id="3.5.-.-" evidence="4"/>
<dbReference type="Gene3D" id="3.60.110.10">
    <property type="entry name" value="Carbon-nitrogen hydrolase"/>
    <property type="match status" value="1"/>
</dbReference>
<feature type="domain" description="CN hydrolase" evidence="3">
    <location>
        <begin position="1"/>
        <end position="251"/>
    </location>
</feature>
<dbReference type="InterPro" id="IPR036526">
    <property type="entry name" value="C-N_Hydrolase_sf"/>
</dbReference>
<reference evidence="4" key="1">
    <citation type="submission" date="2016-04" db="EMBL/GenBank/DDBJ databases">
        <authorList>
            <person name="Evans L.H."/>
            <person name="Alamgir A."/>
            <person name="Owens N."/>
            <person name="Weber N.D."/>
            <person name="Virtaneva K."/>
            <person name="Barbian K."/>
            <person name="Babar A."/>
            <person name="Rosenke K."/>
        </authorList>
    </citation>
    <scope>NUCLEOTIDE SEQUENCE</scope>
    <source>
        <strain evidence="4">86</strain>
    </source>
</reference>
<name>A0A212IX85_9PROT</name>
<dbReference type="InterPro" id="IPR003010">
    <property type="entry name" value="C-N_Hydrolase"/>
</dbReference>
<keyword evidence="2 4" id="KW-0378">Hydrolase</keyword>
<dbReference type="Pfam" id="PF00795">
    <property type="entry name" value="CN_hydrolase"/>
    <property type="match status" value="1"/>
</dbReference>
<dbReference type="PROSITE" id="PS50263">
    <property type="entry name" value="CN_HYDROLASE"/>
    <property type="match status" value="1"/>
</dbReference>
<accession>A0A212IX85</accession>
<evidence type="ECO:0000256" key="1">
    <source>
        <dbReference type="ARBA" id="ARBA00010613"/>
    </source>
</evidence>
<dbReference type="AlphaFoldDB" id="A0A212IX85"/>
<dbReference type="InterPro" id="IPR001110">
    <property type="entry name" value="UPF0012_CS"/>
</dbReference>
<dbReference type="PANTHER" id="PTHR23088:SF27">
    <property type="entry name" value="DEAMINATED GLUTATHIONE AMIDASE"/>
    <property type="match status" value="1"/>
</dbReference>
<gene>
    <name evidence="4" type="ORF">KL86APRO_10177</name>
</gene>
<organism evidence="4">
    <name type="scientific">uncultured Alphaproteobacteria bacterium</name>
    <dbReference type="NCBI Taxonomy" id="91750"/>
    <lineage>
        <taxon>Bacteria</taxon>
        <taxon>Pseudomonadati</taxon>
        <taxon>Pseudomonadota</taxon>
        <taxon>Alphaproteobacteria</taxon>
        <taxon>environmental samples</taxon>
    </lineage>
</organism>
<evidence type="ECO:0000313" key="4">
    <source>
        <dbReference type="EMBL" id="SBV91843.1"/>
    </source>
</evidence>
<proteinExistence type="inferred from homology"/>
<comment type="similarity">
    <text evidence="1">Belongs to the carbon-nitrogen hydrolase superfamily. NIT1/NIT2 family.</text>
</comment>
<dbReference type="SUPFAM" id="SSF56317">
    <property type="entry name" value="Carbon-nitrogen hydrolase"/>
    <property type="match status" value="1"/>
</dbReference>
<dbReference type="EMBL" id="FLUO01000001">
    <property type="protein sequence ID" value="SBV91843.1"/>
    <property type="molecule type" value="Genomic_DNA"/>
</dbReference>